<keyword evidence="3" id="KW-1185">Reference proteome</keyword>
<dbReference type="Proteomes" id="UP000436088">
    <property type="component" value="Unassembled WGS sequence"/>
</dbReference>
<gene>
    <name evidence="2" type="ORF">F3Y22_tig00112349pilonHSYRG00151</name>
</gene>
<dbReference type="InterPro" id="IPR024283">
    <property type="entry name" value="TOC159_MAD"/>
</dbReference>
<organism evidence="2 3">
    <name type="scientific">Hibiscus syriacus</name>
    <name type="common">Rose of Sharon</name>
    <dbReference type="NCBI Taxonomy" id="106335"/>
    <lineage>
        <taxon>Eukaryota</taxon>
        <taxon>Viridiplantae</taxon>
        <taxon>Streptophyta</taxon>
        <taxon>Embryophyta</taxon>
        <taxon>Tracheophyta</taxon>
        <taxon>Spermatophyta</taxon>
        <taxon>Magnoliopsida</taxon>
        <taxon>eudicotyledons</taxon>
        <taxon>Gunneridae</taxon>
        <taxon>Pentapetalae</taxon>
        <taxon>rosids</taxon>
        <taxon>malvids</taxon>
        <taxon>Malvales</taxon>
        <taxon>Malvaceae</taxon>
        <taxon>Malvoideae</taxon>
        <taxon>Hibiscus</taxon>
    </lineage>
</organism>
<comment type="caution">
    <text evidence="2">The sequence shown here is derived from an EMBL/GenBank/DDBJ whole genome shotgun (WGS) entry which is preliminary data.</text>
</comment>
<evidence type="ECO:0000313" key="3">
    <source>
        <dbReference type="Proteomes" id="UP000436088"/>
    </source>
</evidence>
<feature type="domain" description="Translocase of chloroplast 159/132 membrane anchor" evidence="1">
    <location>
        <begin position="119"/>
        <end position="257"/>
    </location>
</feature>
<name>A0A6A2XM09_HIBSY</name>
<reference evidence="2" key="1">
    <citation type="submission" date="2019-09" db="EMBL/GenBank/DDBJ databases">
        <title>Draft genome information of white flower Hibiscus syriacus.</title>
        <authorList>
            <person name="Kim Y.-M."/>
        </authorList>
    </citation>
    <scope>NUCLEOTIDE SEQUENCE [LARGE SCALE GENOMIC DNA]</scope>
    <source>
        <strain evidence="2">YM2019G1</strain>
    </source>
</reference>
<accession>A0A6A2XM09</accession>
<evidence type="ECO:0000259" key="1">
    <source>
        <dbReference type="Pfam" id="PF11886"/>
    </source>
</evidence>
<sequence length="270" mass="30355">MSADVVRRLQTFYLCKNKHHLSKEQRKAYHEDDNNGYVGDYGNTEDGDPATIQVPLPDMVLHPSFDRDHRTYRYRFLDSASQLLTRPVLDPHPWDRDIGIKENSKSIWIPQSVQNMERSCLRGETKFRNFETNQTTAGLSITLLGENVATGLKIDDQIAVGKRLLLTGSAGTTRSQGNTAYGDNIEIWLKDMDFPIKQIQTSFGLALVKWKQDLGPMVVRVGLNKKQSGQISVKTSSSDQLHIALVSLIPIAASVIRMIYPGSDFKSNAY</sequence>
<protein>
    <recommendedName>
        <fullName evidence="1">Translocase of chloroplast 159/132 membrane anchor domain-containing protein</fullName>
    </recommendedName>
</protein>
<dbReference type="Pfam" id="PF11886">
    <property type="entry name" value="TOC159_MAD"/>
    <property type="match status" value="2"/>
</dbReference>
<dbReference type="EMBL" id="VEPZ02001559">
    <property type="protein sequence ID" value="KAE8668045.1"/>
    <property type="molecule type" value="Genomic_DNA"/>
</dbReference>
<proteinExistence type="predicted"/>
<evidence type="ECO:0000313" key="2">
    <source>
        <dbReference type="EMBL" id="KAE8668045.1"/>
    </source>
</evidence>
<feature type="domain" description="Translocase of chloroplast 159/132 membrane anchor" evidence="1">
    <location>
        <begin position="52"/>
        <end position="100"/>
    </location>
</feature>
<dbReference type="AlphaFoldDB" id="A0A6A2XM09"/>